<proteinExistence type="predicted"/>
<keyword evidence="2" id="KW-1185">Reference proteome</keyword>
<dbReference type="EMBL" id="ON637170">
    <property type="protein sequence ID" value="UTN90393.1"/>
    <property type="molecule type" value="Genomic_DNA"/>
</dbReference>
<evidence type="ECO:0000313" key="2">
    <source>
        <dbReference type="Proteomes" id="UP001058039"/>
    </source>
</evidence>
<accession>A0A9E7NFK3</accession>
<protein>
    <submittedName>
        <fullName evidence="1">Uncharacterized protein</fullName>
    </submittedName>
</protein>
<reference evidence="1" key="1">
    <citation type="journal article" date="2022" name="Pharmaceutics">
        <title>Isolation and Molecular Characterization of a Novel Lytic Bacteriophage That Inactivates MDR Klebsiella pneumoniae Strains.</title>
        <authorList>
            <person name="Balcao V.M."/>
            <person name="Moreli F.C."/>
            <person name="Silva E.C."/>
            <person name="Belline B.G."/>
            <person name="Martins L.F."/>
            <person name="Rossi F.P.N."/>
            <person name="Pereira C."/>
            <person name="Vila M.M.D.C."/>
            <person name="da Silva A.M."/>
        </authorList>
    </citation>
    <scope>NUCLEOTIDE SEQUENCE</scope>
</reference>
<organism evidence="1 2">
    <name type="scientific">Klebsiella phage vB_KpnS_Uniso31</name>
    <dbReference type="NCBI Taxonomy" id="2951200"/>
    <lineage>
        <taxon>Viruses</taxon>
        <taxon>Duplodnaviria</taxon>
        <taxon>Heunggongvirae</taxon>
        <taxon>Uroviricota</taxon>
        <taxon>Caudoviricetes</taxon>
        <taxon>Demerecviridae</taxon>
        <taxon>Sugarlandvirus</taxon>
        <taxon>Sugarlandvirus Uniso31</taxon>
    </lineage>
</organism>
<dbReference type="Proteomes" id="UP001058039">
    <property type="component" value="Segment"/>
</dbReference>
<evidence type="ECO:0000313" key="1">
    <source>
        <dbReference type="EMBL" id="UTN90393.1"/>
    </source>
</evidence>
<sequence length="33" mass="3908">MRALPIYRGPVFSLRFFTILRLRLNAIVLLFIS</sequence>
<name>A0A9E7NFK3_9CAUD</name>